<name>A0A9W6XDB4_9STRA</name>
<dbReference type="AlphaFoldDB" id="A0A9W6XDB4"/>
<dbReference type="Proteomes" id="UP001165121">
    <property type="component" value="Unassembled WGS sequence"/>
</dbReference>
<reference evidence="1" key="1">
    <citation type="submission" date="2023-04" db="EMBL/GenBank/DDBJ databases">
        <title>Phytophthora fragariaefolia NBRC 109709.</title>
        <authorList>
            <person name="Ichikawa N."/>
            <person name="Sato H."/>
            <person name="Tonouchi N."/>
        </authorList>
    </citation>
    <scope>NUCLEOTIDE SEQUENCE</scope>
    <source>
        <strain evidence="1">NBRC 109709</strain>
    </source>
</reference>
<sequence>MSVLVRQLVPNPPCMWNKFDNLKPNLHILIHTAAGPVEPTNSVKVLFVDADDDEFIVGNDSLATLGIDVDRQLEQLAGCIEDETSGDGIDLEADESPVNLEGEDSSDDNIFAAVERLINRAFNNDSHLNEWRNAERLLMLMTSGGYSFILTHQLTCLRSRCDWVNELNPPLNASHRSILPTPDSFSMNITYVWLHYEWWIEIKKVVGKSCSASQEVG</sequence>
<organism evidence="1 2">
    <name type="scientific">Phytophthora fragariaefolia</name>
    <dbReference type="NCBI Taxonomy" id="1490495"/>
    <lineage>
        <taxon>Eukaryota</taxon>
        <taxon>Sar</taxon>
        <taxon>Stramenopiles</taxon>
        <taxon>Oomycota</taxon>
        <taxon>Peronosporomycetes</taxon>
        <taxon>Peronosporales</taxon>
        <taxon>Peronosporaceae</taxon>
        <taxon>Phytophthora</taxon>
    </lineage>
</organism>
<evidence type="ECO:0000313" key="1">
    <source>
        <dbReference type="EMBL" id="GMF36205.1"/>
    </source>
</evidence>
<gene>
    <name evidence="1" type="ORF">Pfra01_000980800</name>
</gene>
<dbReference type="EMBL" id="BSXT01000918">
    <property type="protein sequence ID" value="GMF36205.1"/>
    <property type="molecule type" value="Genomic_DNA"/>
</dbReference>
<accession>A0A9W6XDB4</accession>
<proteinExistence type="predicted"/>
<protein>
    <submittedName>
        <fullName evidence="1">Unnamed protein product</fullName>
    </submittedName>
</protein>
<comment type="caution">
    <text evidence="1">The sequence shown here is derived from an EMBL/GenBank/DDBJ whole genome shotgun (WGS) entry which is preliminary data.</text>
</comment>
<keyword evidence="2" id="KW-1185">Reference proteome</keyword>
<evidence type="ECO:0000313" key="2">
    <source>
        <dbReference type="Proteomes" id="UP001165121"/>
    </source>
</evidence>